<evidence type="ECO:0000256" key="5">
    <source>
        <dbReference type="ARBA" id="ARBA00023141"/>
    </source>
</evidence>
<dbReference type="NCBIfam" id="TIGR00033">
    <property type="entry name" value="aroC"/>
    <property type="match status" value="1"/>
</dbReference>
<comment type="similarity">
    <text evidence="2 7 8">Belongs to the chorismate synthase family.</text>
</comment>
<dbReference type="PIRSF" id="PIRSF001456">
    <property type="entry name" value="Chorismate_synth"/>
    <property type="match status" value="1"/>
</dbReference>
<dbReference type="PANTHER" id="PTHR21085:SF0">
    <property type="entry name" value="CHORISMATE SYNTHASE"/>
    <property type="match status" value="1"/>
</dbReference>
<feature type="binding site" evidence="7">
    <location>
        <position position="48"/>
    </location>
    <ligand>
        <name>NADP(+)</name>
        <dbReference type="ChEBI" id="CHEBI:58349"/>
    </ligand>
</feature>
<keyword evidence="7" id="KW-0288">FMN</keyword>
<keyword evidence="6 7" id="KW-0456">Lyase</keyword>
<organism evidence="9 10">
    <name type="scientific">Candidatus Amphirhobacter heronislandensis</name>
    <dbReference type="NCBI Taxonomy" id="1732024"/>
    <lineage>
        <taxon>Bacteria</taxon>
        <taxon>Pseudomonadati</taxon>
        <taxon>Pseudomonadota</taxon>
        <taxon>Gammaproteobacteria</taxon>
        <taxon>Candidatus Tethybacterales</taxon>
        <taxon>Candidatus Tethybacteraceae</taxon>
        <taxon>Candidatus Amphirhobacter</taxon>
    </lineage>
</organism>
<comment type="function">
    <text evidence="7">Catalyzes the anti-1,4-elimination of the C-3 phosphate and the C-6 proR hydrogen from 5-enolpyruvylshikimate-3-phosphate (EPSP) to yield chorismate, which is the branch point compound that serves as the starting substrate for the three terminal pathways of aromatic amino acid biosynthesis. This reaction introduces a second double bond into the aromatic ring system.</text>
</comment>
<dbReference type="GO" id="GO:0004107">
    <property type="term" value="F:chorismate synthase activity"/>
    <property type="evidence" value="ECO:0007669"/>
    <property type="project" value="UniProtKB-UniRule"/>
</dbReference>
<dbReference type="EMBL" id="JADHEI010000028">
    <property type="protein sequence ID" value="MBF2734807.1"/>
    <property type="molecule type" value="Genomic_DNA"/>
</dbReference>
<accession>A0A930UH69</accession>
<dbReference type="PANTHER" id="PTHR21085">
    <property type="entry name" value="CHORISMATE SYNTHASE"/>
    <property type="match status" value="1"/>
</dbReference>
<keyword evidence="5 7" id="KW-0057">Aromatic amino acid biosynthesis</keyword>
<evidence type="ECO:0000256" key="4">
    <source>
        <dbReference type="ARBA" id="ARBA00022605"/>
    </source>
</evidence>
<dbReference type="NCBIfam" id="NF003793">
    <property type="entry name" value="PRK05382.1"/>
    <property type="match status" value="1"/>
</dbReference>
<feature type="binding site" evidence="7">
    <location>
        <begin position="294"/>
        <end position="298"/>
    </location>
    <ligand>
        <name>FMN</name>
        <dbReference type="ChEBI" id="CHEBI:58210"/>
    </ligand>
</feature>
<dbReference type="Gene3D" id="3.60.150.10">
    <property type="entry name" value="Chorismate synthase AroC"/>
    <property type="match status" value="1"/>
</dbReference>
<evidence type="ECO:0000256" key="2">
    <source>
        <dbReference type="ARBA" id="ARBA00008014"/>
    </source>
</evidence>
<dbReference type="AlphaFoldDB" id="A0A930UH69"/>
<dbReference type="InterPro" id="IPR035904">
    <property type="entry name" value="Chorismate_synth_AroC_sf"/>
</dbReference>
<evidence type="ECO:0000313" key="10">
    <source>
        <dbReference type="Proteomes" id="UP000604381"/>
    </source>
</evidence>
<evidence type="ECO:0000313" key="9">
    <source>
        <dbReference type="EMBL" id="MBF2734807.1"/>
    </source>
</evidence>
<comment type="subunit">
    <text evidence="7">Homotetramer.</text>
</comment>
<evidence type="ECO:0000256" key="8">
    <source>
        <dbReference type="RuleBase" id="RU000605"/>
    </source>
</evidence>
<feature type="binding site" evidence="7">
    <location>
        <position position="279"/>
    </location>
    <ligand>
        <name>FMN</name>
        <dbReference type="ChEBI" id="CHEBI:58210"/>
    </ligand>
</feature>
<dbReference type="InterPro" id="IPR020541">
    <property type="entry name" value="Chorismate_synthase_CS"/>
</dbReference>
<comment type="caution">
    <text evidence="7">Lacks conserved residue(s) required for the propagation of feature annotation.</text>
</comment>
<dbReference type="GO" id="GO:0008652">
    <property type="term" value="P:amino acid biosynthetic process"/>
    <property type="evidence" value="ECO:0007669"/>
    <property type="project" value="UniProtKB-KW"/>
</dbReference>
<keyword evidence="4 7" id="KW-0028">Amino-acid biosynthesis</keyword>
<keyword evidence="7" id="KW-0521">NADP</keyword>
<comment type="catalytic activity">
    <reaction evidence="7 8">
        <text>5-O-(1-carboxyvinyl)-3-phosphoshikimate = chorismate + phosphate</text>
        <dbReference type="Rhea" id="RHEA:21020"/>
        <dbReference type="ChEBI" id="CHEBI:29748"/>
        <dbReference type="ChEBI" id="CHEBI:43474"/>
        <dbReference type="ChEBI" id="CHEBI:57701"/>
        <dbReference type="EC" id="4.2.3.5"/>
    </reaction>
</comment>
<dbReference type="PROSITE" id="PS00787">
    <property type="entry name" value="CHORISMATE_SYNTHASE_1"/>
    <property type="match status" value="1"/>
</dbReference>
<feature type="binding site" evidence="7">
    <location>
        <begin position="238"/>
        <end position="239"/>
    </location>
    <ligand>
        <name>FMN</name>
        <dbReference type="ChEBI" id="CHEBI:58210"/>
    </ligand>
</feature>
<dbReference type="GO" id="GO:0010181">
    <property type="term" value="F:FMN binding"/>
    <property type="evidence" value="ECO:0007669"/>
    <property type="project" value="TreeGrafter"/>
</dbReference>
<dbReference type="GO" id="GO:0009423">
    <property type="term" value="P:chorismate biosynthetic process"/>
    <property type="evidence" value="ECO:0007669"/>
    <property type="project" value="UniProtKB-UniRule"/>
</dbReference>
<evidence type="ECO:0000256" key="6">
    <source>
        <dbReference type="ARBA" id="ARBA00023239"/>
    </source>
</evidence>
<dbReference type="CDD" id="cd07304">
    <property type="entry name" value="Chorismate_synthase"/>
    <property type="match status" value="1"/>
</dbReference>
<dbReference type="PROSITE" id="PS00788">
    <property type="entry name" value="CHORISMATE_SYNTHASE_2"/>
    <property type="match status" value="1"/>
</dbReference>
<sequence length="355" mass="37199">MAGNSFGQLFRITTFGESHGPALGVVIDGCPPGIVLDEELIRRDLRRRRPGASQAVSQRKETDDAEILAGTFEGRTTGTPLMMLIRNNDAKPGDYAEIKDRFRPGHADYSYWKKYGIRDHRGSGRASARETAARVAAGAVARMVLREIAGAEVFGCVASIGELAFALDDVAAAGDDPYFCPQAGQRDAIEAHIAALRKDGDSCGAVVHVEARGVPAGLGEPVFDRLDADIAKALMSINAVKAVEVGAGTAAAAARGSAHGDEMTGLGEFRSNNAGGVLGGISTGQDVVARMTLKPTSSITTPKDSVDVEGKPVKVATKGRHDPCVGLRAPPIAEAMLALTLADHLLRHRGQTGRA</sequence>
<reference evidence="9" key="1">
    <citation type="submission" date="2020-10" db="EMBL/GenBank/DDBJ databases">
        <title>An improved Amphimedon queenslandica hologenome assembly reveals how three proteobacterial symbionts can extend the metabolic phenotypic of their marine sponge host.</title>
        <authorList>
            <person name="Degnan B."/>
            <person name="Degnan S."/>
            <person name="Xiang X."/>
        </authorList>
    </citation>
    <scope>NUCLEOTIDE SEQUENCE</scope>
    <source>
        <strain evidence="9">AqS2</strain>
    </source>
</reference>
<dbReference type="GO" id="GO:0009073">
    <property type="term" value="P:aromatic amino acid family biosynthetic process"/>
    <property type="evidence" value="ECO:0007669"/>
    <property type="project" value="UniProtKB-KW"/>
</dbReference>
<dbReference type="SUPFAM" id="SSF103263">
    <property type="entry name" value="Chorismate synthase, AroC"/>
    <property type="match status" value="1"/>
</dbReference>
<comment type="pathway">
    <text evidence="1 7 8">Metabolic intermediate biosynthesis; chorismate biosynthesis; chorismate from D-erythrose 4-phosphate and phosphoenolpyruvate: step 7/7.</text>
</comment>
<dbReference type="HAMAP" id="MF_00300">
    <property type="entry name" value="Chorismate_synth"/>
    <property type="match status" value="1"/>
</dbReference>
<keyword evidence="7" id="KW-0274">FAD</keyword>
<dbReference type="EC" id="4.2.3.5" evidence="3 7"/>
<feature type="binding site" evidence="7">
    <location>
        <begin position="125"/>
        <end position="127"/>
    </location>
    <ligand>
        <name>FMN</name>
        <dbReference type="ChEBI" id="CHEBI:58210"/>
    </ligand>
</feature>
<dbReference type="PROSITE" id="PS00789">
    <property type="entry name" value="CHORISMATE_SYNTHASE_3"/>
    <property type="match status" value="1"/>
</dbReference>
<dbReference type="Proteomes" id="UP000604381">
    <property type="component" value="Unassembled WGS sequence"/>
</dbReference>
<dbReference type="InterPro" id="IPR000453">
    <property type="entry name" value="Chorismate_synth"/>
</dbReference>
<protein>
    <recommendedName>
        <fullName evidence="3 7">Chorismate synthase</fullName>
        <shortName evidence="7">CS</shortName>
        <ecNumber evidence="3 7">4.2.3.5</ecNumber>
    </recommendedName>
    <alternativeName>
        <fullName evidence="7">5-enolpyruvylshikimate-3-phosphate phospholyase</fullName>
    </alternativeName>
</protein>
<dbReference type="Pfam" id="PF01264">
    <property type="entry name" value="Chorismate_synt"/>
    <property type="match status" value="1"/>
</dbReference>
<comment type="cofactor">
    <cofactor evidence="7 8">
        <name>FMNH2</name>
        <dbReference type="ChEBI" id="CHEBI:57618"/>
    </cofactor>
    <text evidence="7 8">Reduced FMN (FMNH(2)).</text>
</comment>
<name>A0A930UH69_9GAMM</name>
<dbReference type="GO" id="GO:0005829">
    <property type="term" value="C:cytosol"/>
    <property type="evidence" value="ECO:0007669"/>
    <property type="project" value="TreeGrafter"/>
</dbReference>
<proteinExistence type="inferred from homology"/>
<comment type="caution">
    <text evidence="9">The sequence shown here is derived from an EMBL/GenBank/DDBJ whole genome shotgun (WGS) entry which is preliminary data.</text>
</comment>
<gene>
    <name evidence="7 9" type="primary">aroC</name>
    <name evidence="9" type="ORF">ISN26_01755</name>
</gene>
<evidence type="ECO:0000256" key="1">
    <source>
        <dbReference type="ARBA" id="ARBA00005044"/>
    </source>
</evidence>
<evidence type="ECO:0000256" key="7">
    <source>
        <dbReference type="HAMAP-Rule" id="MF_00300"/>
    </source>
</evidence>
<keyword evidence="7" id="KW-0285">Flavoprotein</keyword>
<evidence type="ECO:0000256" key="3">
    <source>
        <dbReference type="ARBA" id="ARBA00013036"/>
    </source>
</evidence>
<keyword evidence="10" id="KW-1185">Reference proteome</keyword>
<feature type="binding site" evidence="7">
    <location>
        <position position="320"/>
    </location>
    <ligand>
        <name>FMN</name>
        <dbReference type="ChEBI" id="CHEBI:58210"/>
    </ligand>
</feature>